<feature type="domain" description="Helicase ATP-binding" evidence="14">
    <location>
        <begin position="129"/>
        <end position="300"/>
    </location>
</feature>
<evidence type="ECO:0000256" key="7">
    <source>
        <dbReference type="ARBA" id="ARBA00022806"/>
    </source>
</evidence>
<feature type="short sequence motif" description="Q motif" evidence="12">
    <location>
        <begin position="96"/>
        <end position="124"/>
    </location>
</feature>
<name>A0AAW2GZ05_9HYME</name>
<dbReference type="InterPro" id="IPR011545">
    <property type="entry name" value="DEAD/DEAH_box_helicase_dom"/>
</dbReference>
<dbReference type="FunFam" id="3.40.50.300:FF:000318">
    <property type="entry name" value="ATP-dependent RNA helicase DDX19B"/>
    <property type="match status" value="1"/>
</dbReference>
<evidence type="ECO:0000256" key="13">
    <source>
        <dbReference type="SAM" id="MobiDB-lite"/>
    </source>
</evidence>
<evidence type="ECO:0000256" key="3">
    <source>
        <dbReference type="ARBA" id="ARBA00012552"/>
    </source>
</evidence>
<evidence type="ECO:0000256" key="1">
    <source>
        <dbReference type="ARBA" id="ARBA00004123"/>
    </source>
</evidence>
<keyword evidence="18" id="KW-1185">Reference proteome</keyword>
<dbReference type="GO" id="GO:0016787">
    <property type="term" value="F:hydrolase activity"/>
    <property type="evidence" value="ECO:0007669"/>
    <property type="project" value="UniProtKB-KW"/>
</dbReference>
<dbReference type="EC" id="3.6.4.13" evidence="3"/>
<evidence type="ECO:0000256" key="10">
    <source>
        <dbReference type="ARBA" id="ARBA00023242"/>
    </source>
</evidence>
<evidence type="ECO:0000259" key="14">
    <source>
        <dbReference type="PROSITE" id="PS51192"/>
    </source>
</evidence>
<gene>
    <name evidence="17" type="ORF">PUN28_000350</name>
</gene>
<dbReference type="GO" id="GO:0005634">
    <property type="term" value="C:nucleus"/>
    <property type="evidence" value="ECO:0007669"/>
    <property type="project" value="UniProtKB-SubCell"/>
</dbReference>
<dbReference type="Pfam" id="PF00270">
    <property type="entry name" value="DEAD"/>
    <property type="match status" value="1"/>
</dbReference>
<proteinExistence type="predicted"/>
<feature type="region of interest" description="Disordered" evidence="13">
    <location>
        <begin position="22"/>
        <end position="61"/>
    </location>
</feature>
<dbReference type="GO" id="GO:0010468">
    <property type="term" value="P:regulation of gene expression"/>
    <property type="evidence" value="ECO:0007669"/>
    <property type="project" value="UniProtKB-ARBA"/>
</dbReference>
<feature type="domain" description="DEAD-box RNA helicase Q" evidence="16">
    <location>
        <begin position="96"/>
        <end position="124"/>
    </location>
</feature>
<dbReference type="Gene3D" id="3.40.50.300">
    <property type="entry name" value="P-loop containing nucleotide triphosphate hydrolases"/>
    <property type="match status" value="2"/>
</dbReference>
<keyword evidence="8" id="KW-0067">ATP-binding</keyword>
<evidence type="ECO:0000256" key="9">
    <source>
        <dbReference type="ARBA" id="ARBA00022884"/>
    </source>
</evidence>
<comment type="caution">
    <text evidence="17">The sequence shown here is derived from an EMBL/GenBank/DDBJ whole genome shotgun (WGS) entry which is preliminary data.</text>
</comment>
<organism evidence="17 18">
    <name type="scientific">Cardiocondyla obscurior</name>
    <dbReference type="NCBI Taxonomy" id="286306"/>
    <lineage>
        <taxon>Eukaryota</taxon>
        <taxon>Metazoa</taxon>
        <taxon>Ecdysozoa</taxon>
        <taxon>Arthropoda</taxon>
        <taxon>Hexapoda</taxon>
        <taxon>Insecta</taxon>
        <taxon>Pterygota</taxon>
        <taxon>Neoptera</taxon>
        <taxon>Endopterygota</taxon>
        <taxon>Hymenoptera</taxon>
        <taxon>Apocrita</taxon>
        <taxon>Aculeata</taxon>
        <taxon>Formicoidea</taxon>
        <taxon>Formicidae</taxon>
        <taxon>Myrmicinae</taxon>
        <taxon>Cardiocondyla</taxon>
    </lineage>
</organism>
<dbReference type="SMART" id="SM00487">
    <property type="entry name" value="DEXDc"/>
    <property type="match status" value="1"/>
</dbReference>
<dbReference type="Proteomes" id="UP001430953">
    <property type="component" value="Unassembled WGS sequence"/>
</dbReference>
<dbReference type="PROSITE" id="PS51195">
    <property type="entry name" value="Q_MOTIF"/>
    <property type="match status" value="1"/>
</dbReference>
<evidence type="ECO:0000256" key="6">
    <source>
        <dbReference type="ARBA" id="ARBA00022801"/>
    </source>
</evidence>
<evidence type="ECO:0000256" key="2">
    <source>
        <dbReference type="ARBA" id="ARBA00004496"/>
    </source>
</evidence>
<keyword evidence="5" id="KW-0547">Nucleotide-binding</keyword>
<evidence type="ECO:0000256" key="5">
    <source>
        <dbReference type="ARBA" id="ARBA00022741"/>
    </source>
</evidence>
<evidence type="ECO:0000259" key="16">
    <source>
        <dbReference type="PROSITE" id="PS51195"/>
    </source>
</evidence>
<keyword evidence="7" id="KW-0347">Helicase</keyword>
<evidence type="ECO:0000256" key="12">
    <source>
        <dbReference type="PROSITE-ProRule" id="PRU00552"/>
    </source>
</evidence>
<dbReference type="SUPFAM" id="SSF52540">
    <property type="entry name" value="P-loop containing nucleoside triphosphate hydrolases"/>
    <property type="match status" value="1"/>
</dbReference>
<dbReference type="InterPro" id="IPR001650">
    <property type="entry name" value="Helicase_C-like"/>
</dbReference>
<dbReference type="InterPro" id="IPR014014">
    <property type="entry name" value="RNA_helicase_DEAD_Q_motif"/>
</dbReference>
<keyword evidence="10" id="KW-0539">Nucleus</keyword>
<evidence type="ECO:0000313" key="17">
    <source>
        <dbReference type="EMBL" id="KAL0132536.1"/>
    </source>
</evidence>
<protein>
    <recommendedName>
        <fullName evidence="3">RNA helicase</fullName>
        <ecNumber evidence="3">3.6.4.13</ecNumber>
    </recommendedName>
</protein>
<dbReference type="PANTHER" id="PTHR47958">
    <property type="entry name" value="ATP-DEPENDENT RNA HELICASE DBP3"/>
    <property type="match status" value="1"/>
</dbReference>
<evidence type="ECO:0000256" key="11">
    <source>
        <dbReference type="ARBA" id="ARBA00047984"/>
    </source>
</evidence>
<dbReference type="InterPro" id="IPR014001">
    <property type="entry name" value="Helicase_ATP-bd"/>
</dbReference>
<accession>A0AAW2GZ05</accession>
<keyword evidence="9" id="KW-0694">RNA-binding</keyword>
<sequence length="484" mass="54072">MASTKVDWGQYADEQDKLASKVTNLNLDKPNTTSFSGLSVKDGDSNSKNEDDTSDEQISPAEKSLLQKIIRKGLVETTTDIEIQRRDPSSPLHSIKTFDALHLKPALLKGVYAMGFNAPSRIQETALPTLLADPPQNMIAQSQSGTGKTAAFVLAMLSRVDPTKNYPQVLCLSPTYELAIQTGEVAAKMSRFCDEIRIKYAVRGEELSRGSTVTEHIIIGTPGKVLDWGQKFKFFDLKKISVFVLDEADVMIATQGHQDQCIRIHKSLKHDSCQMMFFSATYEPEVMNFAEIIVSNPLIIRLLKEEESLDNIKQYYIRCKNIEDKYTAITNIYGVITIGQAIIFCHTKRTASWLAEKMTKDGHAVAILSGDLSVEQRINVLDRFRGGLEKVLVTTNVLARGIDVEQVTIVVNFDLPMDQKQQADCETYLHRIGRTGRFGKSGIAINLIDSPKAMQLCKDIERHFGKKIQYLDAEDTDEIEKIGA</sequence>
<evidence type="ECO:0000259" key="15">
    <source>
        <dbReference type="PROSITE" id="PS51194"/>
    </source>
</evidence>
<comment type="catalytic activity">
    <reaction evidence="11">
        <text>ATP + H2O = ADP + phosphate + H(+)</text>
        <dbReference type="Rhea" id="RHEA:13065"/>
        <dbReference type="ChEBI" id="CHEBI:15377"/>
        <dbReference type="ChEBI" id="CHEBI:15378"/>
        <dbReference type="ChEBI" id="CHEBI:30616"/>
        <dbReference type="ChEBI" id="CHEBI:43474"/>
        <dbReference type="ChEBI" id="CHEBI:456216"/>
        <dbReference type="EC" id="3.6.4.13"/>
    </reaction>
</comment>
<evidence type="ECO:0000313" key="18">
    <source>
        <dbReference type="Proteomes" id="UP001430953"/>
    </source>
</evidence>
<dbReference type="EMBL" id="JADYXP020000001">
    <property type="protein sequence ID" value="KAL0132536.1"/>
    <property type="molecule type" value="Genomic_DNA"/>
</dbReference>
<dbReference type="GO" id="GO:0005737">
    <property type="term" value="C:cytoplasm"/>
    <property type="evidence" value="ECO:0007669"/>
    <property type="project" value="UniProtKB-SubCell"/>
</dbReference>
<dbReference type="PROSITE" id="PS51194">
    <property type="entry name" value="HELICASE_CTER"/>
    <property type="match status" value="1"/>
</dbReference>
<reference evidence="17 18" key="1">
    <citation type="submission" date="2023-03" db="EMBL/GenBank/DDBJ databases">
        <title>High recombination rates correlate with genetic variation in Cardiocondyla obscurior ants.</title>
        <authorList>
            <person name="Errbii M."/>
        </authorList>
    </citation>
    <scope>NUCLEOTIDE SEQUENCE [LARGE SCALE GENOMIC DNA]</scope>
    <source>
        <strain evidence="17">Alpha-2009</strain>
        <tissue evidence="17">Whole body</tissue>
    </source>
</reference>
<dbReference type="CDD" id="cd18787">
    <property type="entry name" value="SF2_C_DEAD"/>
    <property type="match status" value="1"/>
</dbReference>
<dbReference type="SMART" id="SM00490">
    <property type="entry name" value="HELICc"/>
    <property type="match status" value="1"/>
</dbReference>
<dbReference type="FunFam" id="3.40.50.300:FF:000849">
    <property type="entry name" value="ATP-dependent RNA helicase DBP5"/>
    <property type="match status" value="1"/>
</dbReference>
<dbReference type="GO" id="GO:0003724">
    <property type="term" value="F:RNA helicase activity"/>
    <property type="evidence" value="ECO:0007669"/>
    <property type="project" value="UniProtKB-EC"/>
</dbReference>
<dbReference type="GO" id="GO:0003723">
    <property type="term" value="F:RNA binding"/>
    <property type="evidence" value="ECO:0007669"/>
    <property type="project" value="UniProtKB-KW"/>
</dbReference>
<dbReference type="Pfam" id="PF00271">
    <property type="entry name" value="Helicase_C"/>
    <property type="match status" value="1"/>
</dbReference>
<dbReference type="GO" id="GO:0005524">
    <property type="term" value="F:ATP binding"/>
    <property type="evidence" value="ECO:0007669"/>
    <property type="project" value="UniProtKB-KW"/>
</dbReference>
<dbReference type="AlphaFoldDB" id="A0AAW2GZ05"/>
<dbReference type="PROSITE" id="PS51192">
    <property type="entry name" value="HELICASE_ATP_BIND_1"/>
    <property type="match status" value="1"/>
</dbReference>
<dbReference type="InterPro" id="IPR027417">
    <property type="entry name" value="P-loop_NTPase"/>
</dbReference>
<feature type="domain" description="Helicase C-terminal" evidence="15">
    <location>
        <begin position="311"/>
        <end position="479"/>
    </location>
</feature>
<keyword evidence="4" id="KW-0963">Cytoplasm</keyword>
<comment type="subcellular location">
    <subcellularLocation>
        <location evidence="2">Cytoplasm</location>
    </subcellularLocation>
    <subcellularLocation>
        <location evidence="1">Nucleus</location>
    </subcellularLocation>
</comment>
<feature type="compositionally biased region" description="Polar residues" evidence="13">
    <location>
        <begin position="22"/>
        <end position="37"/>
    </location>
</feature>
<keyword evidence="6" id="KW-0378">Hydrolase</keyword>
<evidence type="ECO:0000256" key="8">
    <source>
        <dbReference type="ARBA" id="ARBA00022840"/>
    </source>
</evidence>
<feature type="compositionally biased region" description="Basic and acidic residues" evidence="13">
    <location>
        <begin position="41"/>
        <end position="51"/>
    </location>
</feature>
<evidence type="ECO:0000256" key="4">
    <source>
        <dbReference type="ARBA" id="ARBA00022490"/>
    </source>
</evidence>